<keyword evidence="2" id="KW-1185">Reference proteome</keyword>
<proteinExistence type="predicted"/>
<sequence>MMKSQLRVRRTKGRYWIVVKCTAESVWGVPTYTNGNTKLANIKKKHWSKYYSLRPDTVAPKDFQNQSRNNTPWSIGCMKEHHKTIKGRKMRNTMVVRITEVYRRAIDDADEDYNIATAQHEGVLGYADWDL</sequence>
<reference evidence="1 2" key="1">
    <citation type="submission" date="2017-03" db="EMBL/GenBank/DDBJ databases">
        <title>Genomes of endolithic fungi from Antarctica.</title>
        <authorList>
            <person name="Coleine C."/>
            <person name="Masonjones S."/>
            <person name="Stajich J.E."/>
        </authorList>
    </citation>
    <scope>NUCLEOTIDE SEQUENCE [LARGE SCALE GENOMIC DNA]</scope>
    <source>
        <strain evidence="1 2">CCFEE 5184</strain>
    </source>
</reference>
<accession>A0A4V5NI44</accession>
<evidence type="ECO:0000313" key="2">
    <source>
        <dbReference type="Proteomes" id="UP000309340"/>
    </source>
</evidence>
<evidence type="ECO:0000313" key="1">
    <source>
        <dbReference type="EMBL" id="TKA72259.1"/>
    </source>
</evidence>
<comment type="caution">
    <text evidence="1">The sequence shown here is derived from an EMBL/GenBank/DDBJ whole genome shotgun (WGS) entry which is preliminary data.</text>
</comment>
<dbReference type="Proteomes" id="UP000309340">
    <property type="component" value="Unassembled WGS sequence"/>
</dbReference>
<gene>
    <name evidence="1" type="ORF">B0A55_06820</name>
</gene>
<protein>
    <submittedName>
        <fullName evidence="1">Uncharacterized protein</fullName>
    </submittedName>
</protein>
<dbReference type="EMBL" id="NAJQ01000317">
    <property type="protein sequence ID" value="TKA72259.1"/>
    <property type="molecule type" value="Genomic_DNA"/>
</dbReference>
<name>A0A4V5NI44_9PEZI</name>
<organism evidence="1 2">
    <name type="scientific">Friedmanniomyces simplex</name>
    <dbReference type="NCBI Taxonomy" id="329884"/>
    <lineage>
        <taxon>Eukaryota</taxon>
        <taxon>Fungi</taxon>
        <taxon>Dikarya</taxon>
        <taxon>Ascomycota</taxon>
        <taxon>Pezizomycotina</taxon>
        <taxon>Dothideomycetes</taxon>
        <taxon>Dothideomycetidae</taxon>
        <taxon>Mycosphaerellales</taxon>
        <taxon>Teratosphaeriaceae</taxon>
        <taxon>Friedmanniomyces</taxon>
    </lineage>
</organism>
<dbReference type="AlphaFoldDB" id="A0A4V5NI44"/>